<dbReference type="GO" id="GO:0046921">
    <property type="term" value="F:alpha-(1-&gt;6)-fucosyltransferase activity"/>
    <property type="evidence" value="ECO:0007669"/>
    <property type="project" value="TreeGrafter"/>
</dbReference>
<reference evidence="5" key="1">
    <citation type="submission" date="2023-06" db="EMBL/GenBank/DDBJ databases">
        <title>Male Hemibagrus guttatus genome.</title>
        <authorList>
            <person name="Bian C."/>
        </authorList>
    </citation>
    <scope>NUCLEOTIDE SEQUENCE</scope>
    <source>
        <strain evidence="5">Male_cb2023</strain>
        <tissue evidence="5">Muscle</tissue>
    </source>
</reference>
<keyword evidence="1 3" id="KW-0328">Glycosyltransferase</keyword>
<feature type="domain" description="GT23" evidence="4">
    <location>
        <begin position="229"/>
        <end position="308"/>
    </location>
</feature>
<evidence type="ECO:0000259" key="4">
    <source>
        <dbReference type="PROSITE" id="PS51659"/>
    </source>
</evidence>
<dbReference type="InterPro" id="IPR027350">
    <property type="entry name" value="GT23_dom"/>
</dbReference>
<dbReference type="Gene3D" id="3.60.10.10">
    <property type="entry name" value="Endonuclease/exonuclease/phosphatase"/>
    <property type="match status" value="1"/>
</dbReference>
<dbReference type="Pfam" id="PF19745">
    <property type="entry name" value="FUT8_N_cat"/>
    <property type="match status" value="1"/>
</dbReference>
<dbReference type="CDD" id="cd09076">
    <property type="entry name" value="L1-EN"/>
    <property type="match status" value="1"/>
</dbReference>
<evidence type="ECO:0000313" key="6">
    <source>
        <dbReference type="Proteomes" id="UP001274896"/>
    </source>
</evidence>
<evidence type="ECO:0000313" key="5">
    <source>
        <dbReference type="EMBL" id="KAK3516290.1"/>
    </source>
</evidence>
<evidence type="ECO:0000256" key="3">
    <source>
        <dbReference type="PROSITE-ProRule" id="PRU00992"/>
    </source>
</evidence>
<evidence type="ECO:0000256" key="2">
    <source>
        <dbReference type="ARBA" id="ARBA00022679"/>
    </source>
</evidence>
<protein>
    <recommendedName>
        <fullName evidence="4">GT23 domain-containing protein</fullName>
    </recommendedName>
</protein>
<dbReference type="InterPro" id="IPR045573">
    <property type="entry name" value="Fut8_N_cat"/>
</dbReference>
<dbReference type="AlphaFoldDB" id="A0AAE0Q9J2"/>
<accession>A0AAE0Q9J2</accession>
<dbReference type="PROSITE" id="PS51659">
    <property type="entry name" value="GT23"/>
    <property type="match status" value="1"/>
</dbReference>
<gene>
    <name evidence="5" type="ORF">QTP70_009367</name>
</gene>
<keyword evidence="2 3" id="KW-0808">Transferase</keyword>
<dbReference type="GO" id="GO:0006487">
    <property type="term" value="P:protein N-linked glycosylation"/>
    <property type="evidence" value="ECO:0007669"/>
    <property type="project" value="TreeGrafter"/>
</dbReference>
<dbReference type="EMBL" id="JAUCMX010000019">
    <property type="protein sequence ID" value="KAK3516290.1"/>
    <property type="molecule type" value="Genomic_DNA"/>
</dbReference>
<dbReference type="PANTHER" id="PTHR13132:SF29">
    <property type="entry name" value="ALPHA-(1,6)-FUCOSYLTRANSFERASE"/>
    <property type="match status" value="1"/>
</dbReference>
<proteinExistence type="inferred from homology"/>
<dbReference type="FunFam" id="1.10.287.1060:FF:000003">
    <property type="entry name" value="Alpha-(1,6)-fucosyltransferase"/>
    <property type="match status" value="1"/>
</dbReference>
<evidence type="ECO:0000256" key="1">
    <source>
        <dbReference type="ARBA" id="ARBA00022676"/>
    </source>
</evidence>
<dbReference type="SUPFAM" id="SSF56219">
    <property type="entry name" value="DNase I-like"/>
    <property type="match status" value="1"/>
</dbReference>
<organism evidence="5 6">
    <name type="scientific">Hemibagrus guttatus</name>
    <dbReference type="NCBI Taxonomy" id="175788"/>
    <lineage>
        <taxon>Eukaryota</taxon>
        <taxon>Metazoa</taxon>
        <taxon>Chordata</taxon>
        <taxon>Craniata</taxon>
        <taxon>Vertebrata</taxon>
        <taxon>Euteleostomi</taxon>
        <taxon>Actinopterygii</taxon>
        <taxon>Neopterygii</taxon>
        <taxon>Teleostei</taxon>
        <taxon>Ostariophysi</taxon>
        <taxon>Siluriformes</taxon>
        <taxon>Bagridae</taxon>
        <taxon>Hemibagrus</taxon>
    </lineage>
</organism>
<keyword evidence="6" id="KW-1185">Reference proteome</keyword>
<name>A0AAE0Q9J2_9TELE</name>
<comment type="caution">
    <text evidence="5">The sequence shown here is derived from an EMBL/GenBank/DDBJ whole genome shotgun (WGS) entry which is preliminary data.</text>
</comment>
<comment type="caution">
    <text evidence="3">Lacks conserved residue(s) required for the propagation of feature annotation.</text>
</comment>
<sequence length="657" mass="75579">MRLWTTSWRWVALVLLAWAMLLFFMGGHLVRESQHTHETTHTRRELANILTKLERLKQQNHELRRMAQALSAPNICIWFQVPVPNCNSLRIPEGQSVKPVSAGRVRVLEEQLNRAKQEIRSYQRVFGDVGPGRVQEDYRRKVERGVREFWYFLRSEVKKLSHVDPTALQTHIDMLLHDLGHQQRSILTDLHYLSQADGAGDWREKEAKDLSNLVQNRISYLQNPPDCSKARKLVCNINKGCGYGCQLHHVVYCFMIAYGTERTLVLESHSWRYAPNGWETVFRPLSNTCTERTGASTGHWTVKANDEDLPQRNTMVQFGAGGNWATVGRRSRGGRRVHRQREKRKGKSVGLRIGTLNVGTMTGKGRELADMMERRKVDILCVQETRWKGSKARSIGAGFKLFYYGVDSKRNGVGVVLKEEFVRNVLEVKRVSNRVMSLKLEIEGVMLNVVSGYAPQVGCELEEKESFWSELDEVLESIPTGERVVIGADSNGHVGEGHTGDEEVMGKFGVKERNLVDFAKRMDMAVVNTYCQKREEHRVTYKSGGRRTQVDYILCRRGNLKEISDRKVVVGQSVARQHRMVVCRMTSMVCKKKRPKIDIEKKTKWWKLKKEECCEEFRQKLRQALGAQVVLPDDWETTAEVIREKGAGCVIWKEERR</sequence>
<dbReference type="PANTHER" id="PTHR13132">
    <property type="entry name" value="ALPHA- 1,6 -FUCOSYLTRANSFERASE"/>
    <property type="match status" value="1"/>
</dbReference>
<dbReference type="Proteomes" id="UP001274896">
    <property type="component" value="Unassembled WGS sequence"/>
</dbReference>
<dbReference type="InterPro" id="IPR036691">
    <property type="entry name" value="Endo/exonu/phosph_ase_sf"/>
</dbReference>
<comment type="similarity">
    <text evidence="3">Belongs to the glycosyltransferase 23 family.</text>
</comment>
<dbReference type="Gene3D" id="1.10.287.1060">
    <property type="entry name" value="ESAT-6-like"/>
    <property type="match status" value="1"/>
</dbReference>